<dbReference type="AlphaFoldDB" id="A0A451APV0"/>
<evidence type="ECO:0000313" key="1">
    <source>
        <dbReference type="EMBL" id="VFK68039.1"/>
    </source>
</evidence>
<proteinExistence type="predicted"/>
<organism evidence="1">
    <name type="scientific">Candidatus Kentrum sp. UNK</name>
    <dbReference type="NCBI Taxonomy" id="2126344"/>
    <lineage>
        <taxon>Bacteria</taxon>
        <taxon>Pseudomonadati</taxon>
        <taxon>Pseudomonadota</taxon>
        <taxon>Gammaproteobacteria</taxon>
        <taxon>Candidatus Kentrum</taxon>
    </lineage>
</organism>
<name>A0A451APV0_9GAMM</name>
<accession>A0A451APV0</accession>
<protein>
    <submittedName>
        <fullName evidence="1">Uncharacterized protein</fullName>
    </submittedName>
</protein>
<reference evidence="1" key="1">
    <citation type="submission" date="2019-02" db="EMBL/GenBank/DDBJ databases">
        <authorList>
            <person name="Gruber-Vodicka R. H."/>
            <person name="Seah K. B. B."/>
        </authorList>
    </citation>
    <scope>NUCLEOTIDE SEQUENCE</scope>
    <source>
        <strain evidence="2">BECK_BY19</strain>
        <strain evidence="1">BECK_BY8</strain>
    </source>
</reference>
<evidence type="ECO:0000313" key="2">
    <source>
        <dbReference type="EMBL" id="VFK71913.1"/>
    </source>
</evidence>
<sequence length="84" mass="8942">MLARGITVASPVIPAGIRHSRGGGNGIQHHGWYLNSRVGWGELANPNIDSDGPMFPNPVLGFAPLTPTYATAVRHCGSLIRRRG</sequence>
<dbReference type="EMBL" id="CAADFZ010000188">
    <property type="protein sequence ID" value="VFK68039.1"/>
    <property type="molecule type" value="Genomic_DNA"/>
</dbReference>
<dbReference type="EMBL" id="CAADGD010000087">
    <property type="protein sequence ID" value="VFK71913.1"/>
    <property type="molecule type" value="Genomic_DNA"/>
</dbReference>
<gene>
    <name evidence="1" type="ORF">BECKUNK1418G_GA0071005_11884</name>
    <name evidence="2" type="ORF">BECKUNK1418H_GA0071006_10874</name>
</gene>